<evidence type="ECO:0000259" key="2">
    <source>
        <dbReference type="Pfam" id="PF16862"/>
    </source>
</evidence>
<evidence type="ECO:0000313" key="3">
    <source>
        <dbReference type="EMBL" id="OAQ63691.1"/>
    </source>
</evidence>
<reference evidence="3 4" key="1">
    <citation type="journal article" date="2016" name="PLoS Pathog.">
        <title>Biosynthesis of antibiotic leucinostatins in bio-control fungus Purpureocillium lilacinum and their inhibition on phytophthora revealed by genome mining.</title>
        <authorList>
            <person name="Wang G."/>
            <person name="Liu Z."/>
            <person name="Lin R."/>
            <person name="Li E."/>
            <person name="Mao Z."/>
            <person name="Ling J."/>
            <person name="Yang Y."/>
            <person name="Yin W.B."/>
            <person name="Xie B."/>
        </authorList>
    </citation>
    <scope>NUCLEOTIDE SEQUENCE [LARGE SCALE GENOMIC DNA]</scope>
    <source>
        <strain evidence="3">170</strain>
    </source>
</reference>
<dbReference type="SUPFAM" id="SSF51445">
    <property type="entry name" value="(Trans)glycosidases"/>
    <property type="match status" value="1"/>
</dbReference>
<dbReference type="AlphaFoldDB" id="A0A179FEM7"/>
<comment type="caution">
    <text evidence="3">The sequence shown here is derived from an EMBL/GenBank/DDBJ whole genome shotgun (WGS) entry which is preliminary data.</text>
</comment>
<dbReference type="RefSeq" id="XP_018141271.1">
    <property type="nucleotide sequence ID" value="XM_018288158.1"/>
</dbReference>
<proteinExistence type="predicted"/>
<dbReference type="PANTHER" id="PTHR36183:SF2">
    <property type="entry name" value="BETA-GLUCURONIDASE C-TERMINAL DOMAIN-CONTAINING PROTEIN"/>
    <property type="match status" value="1"/>
</dbReference>
<feature type="domain" description="Beta-glucuronidase C-terminal" evidence="2">
    <location>
        <begin position="395"/>
        <end position="512"/>
    </location>
</feature>
<dbReference type="InterPro" id="IPR031728">
    <property type="entry name" value="GlcAase_C"/>
</dbReference>
<keyword evidence="4" id="KW-1185">Reference proteome</keyword>
<dbReference type="KEGG" id="pchm:VFPPC_09658"/>
<feature type="chain" id="PRO_5008101585" description="Beta-glucuronidase C-terminal domain-containing protein" evidence="1">
    <location>
        <begin position="17"/>
        <end position="516"/>
    </location>
</feature>
<dbReference type="Pfam" id="PF16862">
    <property type="entry name" value="Glyco_hydro_79C"/>
    <property type="match status" value="1"/>
</dbReference>
<keyword evidence="1" id="KW-0732">Signal</keyword>
<dbReference type="PANTHER" id="PTHR36183">
    <property type="entry name" value="BETA-GLUCURONIDASE"/>
    <property type="match status" value="1"/>
</dbReference>
<gene>
    <name evidence="3" type="ORF">VFPPC_09658</name>
</gene>
<dbReference type="Proteomes" id="UP000078397">
    <property type="component" value="Unassembled WGS sequence"/>
</dbReference>
<dbReference type="InterPro" id="IPR017853">
    <property type="entry name" value="GH"/>
</dbReference>
<sequence>MKVIFSLACLSQAIFAQKIDTSSPVTVSPPETKPNAAVGVPKDFVGFGMESAFVNNFDNDFSSNLVSALAHRMGAAPILRFGGTSGDYFTFNPNQKEARTCKKGPCNSSKGTFVLGPSFFNVYGRFKDAKIAIQAPLENPINTTNTLEFVSRAWSKLDNGKRAAAIALGNEVEFIYKDGAKSYVDAALKLQGSIIKNLSLTHESSKIFEAGNIASGSITGNKGYQIDDVLKAGINKNGLISVTAEHWYQVSGTHPWTDDTMQRLMTNHSAITERFKVYAPNLKASQSKNIPYAIDEDAAVLGGAPITFAGGFGFTLWSVDFNLVAMSRGVARVSNLAARPSADRAFWCPDNSGGPNSPGPQVRAPYPAAIFVADFIGKGNVAVTEIDTKRDLLSAYAAYDSGSKKLQRVALVNMRLYNGTKADKRGKETFKVQVGKGIQSVKVQRLHAERGVGAMGYDFGGPNSNVSWAGEQWSHSLDQGKGHYTTGKVEESTVKVTNGVASVDIPDSEAVMVFVQ</sequence>
<evidence type="ECO:0000313" key="4">
    <source>
        <dbReference type="Proteomes" id="UP000078397"/>
    </source>
</evidence>
<dbReference type="OrthoDB" id="2831684at2759"/>
<dbReference type="InterPro" id="IPR013780">
    <property type="entry name" value="Glyco_hydro_b"/>
</dbReference>
<organism evidence="3 4">
    <name type="scientific">Pochonia chlamydosporia 170</name>
    <dbReference type="NCBI Taxonomy" id="1380566"/>
    <lineage>
        <taxon>Eukaryota</taxon>
        <taxon>Fungi</taxon>
        <taxon>Dikarya</taxon>
        <taxon>Ascomycota</taxon>
        <taxon>Pezizomycotina</taxon>
        <taxon>Sordariomycetes</taxon>
        <taxon>Hypocreomycetidae</taxon>
        <taxon>Hypocreales</taxon>
        <taxon>Clavicipitaceae</taxon>
        <taxon>Pochonia</taxon>
    </lineage>
</organism>
<dbReference type="Gene3D" id="3.20.20.80">
    <property type="entry name" value="Glycosidases"/>
    <property type="match status" value="1"/>
</dbReference>
<dbReference type="Gene3D" id="2.60.40.1180">
    <property type="entry name" value="Golgi alpha-mannosidase II"/>
    <property type="match status" value="1"/>
</dbReference>
<accession>A0A179FEM7</accession>
<dbReference type="GeneID" id="28852152"/>
<protein>
    <recommendedName>
        <fullName evidence="2">Beta-glucuronidase C-terminal domain-containing protein</fullName>
    </recommendedName>
</protein>
<feature type="signal peptide" evidence="1">
    <location>
        <begin position="1"/>
        <end position="16"/>
    </location>
</feature>
<evidence type="ECO:0000256" key="1">
    <source>
        <dbReference type="SAM" id="SignalP"/>
    </source>
</evidence>
<dbReference type="EMBL" id="LSBJ02000006">
    <property type="protein sequence ID" value="OAQ63691.1"/>
    <property type="molecule type" value="Genomic_DNA"/>
</dbReference>
<dbReference type="InterPro" id="IPR052974">
    <property type="entry name" value="GH79_Enzymes"/>
</dbReference>
<name>A0A179FEM7_METCM</name>